<dbReference type="RefSeq" id="WP_048919332.1">
    <property type="nucleotide sequence ID" value="NZ_CP010777.1"/>
</dbReference>
<evidence type="ECO:0000313" key="3">
    <source>
        <dbReference type="Proteomes" id="UP000036458"/>
    </source>
</evidence>
<organism evidence="2 3">
    <name type="scientific">Rufibacter radiotolerans</name>
    <dbReference type="NCBI Taxonomy" id="1379910"/>
    <lineage>
        <taxon>Bacteria</taxon>
        <taxon>Pseudomonadati</taxon>
        <taxon>Bacteroidota</taxon>
        <taxon>Cytophagia</taxon>
        <taxon>Cytophagales</taxon>
        <taxon>Hymenobacteraceae</taxon>
        <taxon>Rufibacter</taxon>
    </lineage>
</organism>
<feature type="chain" id="PRO_5005211860" evidence="1">
    <location>
        <begin position="19"/>
        <end position="204"/>
    </location>
</feature>
<dbReference type="Proteomes" id="UP000036458">
    <property type="component" value="Chromosome"/>
</dbReference>
<name>A0A0H4VL19_9BACT</name>
<sequence>MKKLLLFTFFYCSLLSFANGQVTLSATERKISDNLCGCIGKVDLEKITDKPSAEKVFVDCFSKEFNLVIQLAEEKSIQISDQPAMRKLGEEVGKNLFKDNCQPFIALSMKMAQGTNTGSMTGTSEGTLKRIDTKDFNYFVITDNTNNEKSFIWLRQFPGSEGFMADTKKFTNKKVKLSWQEIEVYIPSAKNYYKIKEVVGVEVL</sequence>
<dbReference type="OrthoDB" id="792415at2"/>
<accession>A0A0H4VL19</accession>
<dbReference type="EMBL" id="CP010777">
    <property type="protein sequence ID" value="AKQ44577.1"/>
    <property type="molecule type" value="Genomic_DNA"/>
</dbReference>
<evidence type="ECO:0000313" key="2">
    <source>
        <dbReference type="EMBL" id="AKQ44577.1"/>
    </source>
</evidence>
<feature type="signal peptide" evidence="1">
    <location>
        <begin position="1"/>
        <end position="18"/>
    </location>
</feature>
<dbReference type="AlphaFoldDB" id="A0A0H4VL19"/>
<dbReference type="KEGG" id="ruf:TH63_01265"/>
<reference evidence="2 3" key="1">
    <citation type="submission" date="2015-01" db="EMBL/GenBank/DDBJ databases">
        <title>Rufibacter sp./DG31D/ whole genome sequencing.</title>
        <authorList>
            <person name="Kim M.K."/>
            <person name="Srinivasan S."/>
            <person name="Lee J.-J."/>
        </authorList>
    </citation>
    <scope>NUCLEOTIDE SEQUENCE [LARGE SCALE GENOMIC DNA]</scope>
    <source>
        <strain evidence="2 3">DG31D</strain>
    </source>
</reference>
<protein>
    <submittedName>
        <fullName evidence="2">Uncharacterized protein</fullName>
    </submittedName>
</protein>
<dbReference type="STRING" id="1379910.TH63_01265"/>
<gene>
    <name evidence="2" type="ORF">TH63_01265</name>
</gene>
<keyword evidence="1" id="KW-0732">Signal</keyword>
<evidence type="ECO:0000256" key="1">
    <source>
        <dbReference type="SAM" id="SignalP"/>
    </source>
</evidence>
<proteinExistence type="predicted"/>
<dbReference type="PATRIC" id="fig|1379910.4.peg.259"/>
<keyword evidence="3" id="KW-1185">Reference proteome</keyword>